<proteinExistence type="predicted"/>
<feature type="transmembrane region" description="Helical" evidence="7">
    <location>
        <begin position="25"/>
        <end position="50"/>
    </location>
</feature>
<dbReference type="Proteomes" id="UP000184310">
    <property type="component" value="Unassembled WGS sequence"/>
</dbReference>
<feature type="transmembrane region" description="Helical" evidence="7">
    <location>
        <begin position="289"/>
        <end position="307"/>
    </location>
</feature>
<evidence type="ECO:0000256" key="4">
    <source>
        <dbReference type="ARBA" id="ARBA00022692"/>
    </source>
</evidence>
<feature type="transmembrane region" description="Helical" evidence="7">
    <location>
        <begin position="377"/>
        <end position="394"/>
    </location>
</feature>
<feature type="transmembrane region" description="Helical" evidence="7">
    <location>
        <begin position="62"/>
        <end position="81"/>
    </location>
</feature>
<keyword evidence="3" id="KW-1003">Cell membrane</keyword>
<sequence>METENKKIVSKEVFMTNKGFKKSEIIFISTLGFALGIRQMAMTMVMPFISIYSETLSYNTKFLAGVALGIFGLMQAIFQIPYGIWSDKKGNKLVMLIGLMQVIIGLGIAYFATNIYFLILARAMQGSGAVIAIGYSWIASTVDDEKRTNALSIIGVIIGVAASASFAFGPLIHRYISVKYMFLYSGLLITLAWIIILIFLKDNRNKKEINEIKVKKALNILIKDKNFIALNIIAFFNNFIMTAVFFAIPEYLEKITGVDGMWKVFMPAVIIAIVIMRITAKNSKNEQSINAIILSFIIISIGIVFYFNKNSFIAIFVGTVFFMVGYIEISTLAPSLGNFILKDSYRGIGNGFINSLQYVGSFMGAVVTAAIWAKSELLAFILIIIIAIAGAYISRKYINKEDFYEGEDIASLS</sequence>
<dbReference type="SUPFAM" id="SSF103473">
    <property type="entry name" value="MFS general substrate transporter"/>
    <property type="match status" value="1"/>
</dbReference>
<dbReference type="GO" id="GO:0005886">
    <property type="term" value="C:plasma membrane"/>
    <property type="evidence" value="ECO:0007669"/>
    <property type="project" value="UniProtKB-SubCell"/>
</dbReference>
<dbReference type="InterPro" id="IPR050171">
    <property type="entry name" value="MFS_Transporters"/>
</dbReference>
<dbReference type="GO" id="GO:0022857">
    <property type="term" value="F:transmembrane transporter activity"/>
    <property type="evidence" value="ECO:0007669"/>
    <property type="project" value="InterPro"/>
</dbReference>
<feature type="transmembrane region" description="Helical" evidence="7">
    <location>
        <begin position="119"/>
        <end position="138"/>
    </location>
</feature>
<dbReference type="Pfam" id="PF07690">
    <property type="entry name" value="MFS_1"/>
    <property type="match status" value="1"/>
</dbReference>
<keyword evidence="5 7" id="KW-1133">Transmembrane helix</keyword>
<dbReference type="Gene3D" id="1.20.1250.20">
    <property type="entry name" value="MFS general substrate transporter like domains"/>
    <property type="match status" value="1"/>
</dbReference>
<dbReference type="InterPro" id="IPR036259">
    <property type="entry name" value="MFS_trans_sf"/>
</dbReference>
<gene>
    <name evidence="9" type="ORF">SAMN02745163_02351</name>
</gene>
<evidence type="ECO:0000313" key="9">
    <source>
        <dbReference type="EMBL" id="SHJ64668.1"/>
    </source>
</evidence>
<keyword evidence="10" id="KW-1185">Reference proteome</keyword>
<feature type="transmembrane region" description="Helical" evidence="7">
    <location>
        <begin position="227"/>
        <end position="248"/>
    </location>
</feature>
<dbReference type="AlphaFoldDB" id="A0A1M6L0B8"/>
<dbReference type="STRING" id="1121302.SAMN02745163_02351"/>
<feature type="transmembrane region" description="Helical" evidence="7">
    <location>
        <begin position="313"/>
        <end position="340"/>
    </location>
</feature>
<keyword evidence="4 7" id="KW-0812">Transmembrane</keyword>
<feature type="transmembrane region" description="Helical" evidence="7">
    <location>
        <begin position="181"/>
        <end position="200"/>
    </location>
</feature>
<evidence type="ECO:0000256" key="5">
    <source>
        <dbReference type="ARBA" id="ARBA00022989"/>
    </source>
</evidence>
<evidence type="ECO:0000256" key="3">
    <source>
        <dbReference type="ARBA" id="ARBA00022475"/>
    </source>
</evidence>
<feature type="transmembrane region" description="Helical" evidence="7">
    <location>
        <begin position="352"/>
        <end position="371"/>
    </location>
</feature>
<feature type="domain" description="Major facilitator superfamily (MFS) profile" evidence="8">
    <location>
        <begin position="25"/>
        <end position="402"/>
    </location>
</feature>
<feature type="transmembrane region" description="Helical" evidence="7">
    <location>
        <begin position="260"/>
        <end position="280"/>
    </location>
</feature>
<reference evidence="9 10" key="1">
    <citation type="submission" date="2016-11" db="EMBL/GenBank/DDBJ databases">
        <authorList>
            <person name="Jaros S."/>
            <person name="Januszkiewicz K."/>
            <person name="Wedrychowicz H."/>
        </authorList>
    </citation>
    <scope>NUCLEOTIDE SEQUENCE [LARGE SCALE GENOMIC DNA]</scope>
    <source>
        <strain evidence="9 10">DSM 21758</strain>
    </source>
</reference>
<evidence type="ECO:0000256" key="7">
    <source>
        <dbReference type="SAM" id="Phobius"/>
    </source>
</evidence>
<dbReference type="EMBL" id="FQZB01000009">
    <property type="protein sequence ID" value="SHJ64668.1"/>
    <property type="molecule type" value="Genomic_DNA"/>
</dbReference>
<evidence type="ECO:0000313" key="10">
    <source>
        <dbReference type="Proteomes" id="UP000184310"/>
    </source>
</evidence>
<dbReference type="PROSITE" id="PS50850">
    <property type="entry name" value="MFS"/>
    <property type="match status" value="1"/>
</dbReference>
<dbReference type="PANTHER" id="PTHR23517">
    <property type="entry name" value="RESISTANCE PROTEIN MDTM, PUTATIVE-RELATED-RELATED"/>
    <property type="match status" value="1"/>
</dbReference>
<protein>
    <submittedName>
        <fullName evidence="9">Predicted arabinose efflux permease, MFS family</fullName>
    </submittedName>
</protein>
<evidence type="ECO:0000256" key="2">
    <source>
        <dbReference type="ARBA" id="ARBA00022448"/>
    </source>
</evidence>
<keyword evidence="6 7" id="KW-0472">Membrane</keyword>
<comment type="subcellular location">
    <subcellularLocation>
        <location evidence="1">Cell membrane</location>
        <topology evidence="1">Multi-pass membrane protein</topology>
    </subcellularLocation>
</comment>
<dbReference type="InterPro" id="IPR020846">
    <property type="entry name" value="MFS_dom"/>
</dbReference>
<evidence type="ECO:0000256" key="6">
    <source>
        <dbReference type="ARBA" id="ARBA00023136"/>
    </source>
</evidence>
<dbReference type="CDD" id="cd17472">
    <property type="entry name" value="MFS_YajR_like"/>
    <property type="match status" value="1"/>
</dbReference>
<dbReference type="PANTHER" id="PTHR23517:SF2">
    <property type="entry name" value="MULTIDRUG RESISTANCE PROTEIN MDTH"/>
    <property type="match status" value="1"/>
</dbReference>
<evidence type="ECO:0000259" key="8">
    <source>
        <dbReference type="PROSITE" id="PS50850"/>
    </source>
</evidence>
<dbReference type="InterPro" id="IPR011701">
    <property type="entry name" value="MFS"/>
</dbReference>
<organism evidence="9 10">
    <name type="scientific">Clostridium cavendishii DSM 21758</name>
    <dbReference type="NCBI Taxonomy" id="1121302"/>
    <lineage>
        <taxon>Bacteria</taxon>
        <taxon>Bacillati</taxon>
        <taxon>Bacillota</taxon>
        <taxon>Clostridia</taxon>
        <taxon>Eubacteriales</taxon>
        <taxon>Clostridiaceae</taxon>
        <taxon>Clostridium</taxon>
    </lineage>
</organism>
<feature type="transmembrane region" description="Helical" evidence="7">
    <location>
        <begin position="150"/>
        <end position="169"/>
    </location>
</feature>
<accession>A0A1M6L0B8</accession>
<evidence type="ECO:0000256" key="1">
    <source>
        <dbReference type="ARBA" id="ARBA00004651"/>
    </source>
</evidence>
<feature type="transmembrane region" description="Helical" evidence="7">
    <location>
        <begin position="93"/>
        <end position="113"/>
    </location>
</feature>
<keyword evidence="2" id="KW-0813">Transport</keyword>
<name>A0A1M6L0B8_9CLOT</name>